<proteinExistence type="predicted"/>
<name>D6SJW6_9BACT</name>
<organism evidence="1 2">
    <name type="scientific">Desulfonatronospira thiodismutans ASO3-1</name>
    <dbReference type="NCBI Taxonomy" id="555779"/>
    <lineage>
        <taxon>Bacteria</taxon>
        <taxon>Pseudomonadati</taxon>
        <taxon>Thermodesulfobacteriota</taxon>
        <taxon>Desulfovibrionia</taxon>
        <taxon>Desulfovibrionales</taxon>
        <taxon>Desulfonatronovibrionaceae</taxon>
        <taxon>Desulfonatronospira</taxon>
    </lineage>
</organism>
<evidence type="ECO:0000313" key="1">
    <source>
        <dbReference type="EMBL" id="EFI36169.1"/>
    </source>
</evidence>
<dbReference type="AlphaFoldDB" id="D6SJW6"/>
<keyword evidence="2" id="KW-1185">Reference proteome</keyword>
<comment type="caution">
    <text evidence="1">The sequence shown here is derived from an EMBL/GenBank/DDBJ whole genome shotgun (WGS) entry which is preliminary data.</text>
</comment>
<gene>
    <name evidence="1" type="ORF">Dthio_PD3625</name>
</gene>
<protein>
    <submittedName>
        <fullName evidence="1">Uncharacterized protein</fullName>
    </submittedName>
</protein>
<sequence>MKFSDVVTEAGQYKVTVTGPDHRGFIRFVNSKDQVMSWMVRTDGRVWKGFTRQPSTTRIKKGSKAFVADWCLDWAANGF</sequence>
<evidence type="ECO:0000313" key="2">
    <source>
        <dbReference type="Proteomes" id="UP000005496"/>
    </source>
</evidence>
<reference evidence="1" key="1">
    <citation type="submission" date="2010-05" db="EMBL/GenBank/DDBJ databases">
        <title>The draft genome of Desulfonatronospira thiodismutans ASO3-1.</title>
        <authorList>
            <consortium name="US DOE Joint Genome Institute (JGI-PGF)"/>
            <person name="Lucas S."/>
            <person name="Copeland A."/>
            <person name="Lapidus A."/>
            <person name="Cheng J.-F."/>
            <person name="Bruce D."/>
            <person name="Goodwin L."/>
            <person name="Pitluck S."/>
            <person name="Chertkov O."/>
            <person name="Brettin T."/>
            <person name="Detter J.C."/>
            <person name="Han C."/>
            <person name="Land M.L."/>
            <person name="Hauser L."/>
            <person name="Kyrpides N."/>
            <person name="Mikhailova N."/>
            <person name="Muyzer G."/>
            <person name="Woyke T."/>
        </authorList>
    </citation>
    <scope>NUCLEOTIDE SEQUENCE [LARGE SCALE GENOMIC DNA]</scope>
    <source>
        <strain evidence="1">ASO3-1</strain>
    </source>
</reference>
<dbReference type="EMBL" id="ACJN02000001">
    <property type="protein sequence ID" value="EFI36169.1"/>
    <property type="molecule type" value="Genomic_DNA"/>
</dbReference>
<dbReference type="Proteomes" id="UP000005496">
    <property type="component" value="Unassembled WGS sequence"/>
</dbReference>
<accession>D6SJW6</accession>